<dbReference type="Proteomes" id="UP000553766">
    <property type="component" value="Unassembled WGS sequence"/>
</dbReference>
<sequence>MRRFLDRLYAVSGALAALSIVGICLIVTAQVLFNLVARIMGPGWSYTIPSYADFAGFMLAAATFLALAYTLRHGAHIRVTLVSQTLPKAGQFVAELICFVLGLIITGYAFYYFVLLVWESWHFGDKSPGIIAVPLWIPQTAAAVGLGILVIALIDSIVESLRAKAPILGAGEEV</sequence>
<feature type="transmembrane region" description="Helical" evidence="9">
    <location>
        <begin position="92"/>
        <end position="118"/>
    </location>
</feature>
<evidence type="ECO:0000259" key="10">
    <source>
        <dbReference type="Pfam" id="PF04290"/>
    </source>
</evidence>
<dbReference type="AlphaFoldDB" id="A0A840WH71"/>
<comment type="similarity">
    <text evidence="8 9">Belongs to the TRAP transporter small permease family.</text>
</comment>
<comment type="function">
    <text evidence="9">Part of the tripartite ATP-independent periplasmic (TRAP) transport system.</text>
</comment>
<comment type="caution">
    <text evidence="11">The sequence shown here is derived from an EMBL/GenBank/DDBJ whole genome shotgun (WGS) entry which is preliminary data.</text>
</comment>
<accession>A0A840WH71</accession>
<evidence type="ECO:0000256" key="5">
    <source>
        <dbReference type="ARBA" id="ARBA00022692"/>
    </source>
</evidence>
<proteinExistence type="inferred from homology"/>
<evidence type="ECO:0000256" key="7">
    <source>
        <dbReference type="ARBA" id="ARBA00023136"/>
    </source>
</evidence>
<dbReference type="InterPro" id="IPR055348">
    <property type="entry name" value="DctQ"/>
</dbReference>
<dbReference type="GO" id="GO:0022857">
    <property type="term" value="F:transmembrane transporter activity"/>
    <property type="evidence" value="ECO:0007669"/>
    <property type="project" value="UniProtKB-UniRule"/>
</dbReference>
<dbReference type="Pfam" id="PF04290">
    <property type="entry name" value="DctQ"/>
    <property type="match status" value="1"/>
</dbReference>
<keyword evidence="5 9" id="KW-0812">Transmembrane</keyword>
<feature type="domain" description="Tripartite ATP-independent periplasmic transporters DctQ component" evidence="10">
    <location>
        <begin position="24"/>
        <end position="162"/>
    </location>
</feature>
<evidence type="ECO:0000256" key="4">
    <source>
        <dbReference type="ARBA" id="ARBA00022519"/>
    </source>
</evidence>
<keyword evidence="4 9" id="KW-0997">Cell inner membrane</keyword>
<keyword evidence="2 9" id="KW-0813">Transport</keyword>
<comment type="subunit">
    <text evidence="9">The complex comprises the extracytoplasmic solute receptor protein and the two transmembrane proteins.</text>
</comment>
<evidence type="ECO:0000313" key="11">
    <source>
        <dbReference type="EMBL" id="MBB5514468.1"/>
    </source>
</evidence>
<organism evidence="11 12">
    <name type="scientific">Rubricella aquisinus</name>
    <dbReference type="NCBI Taxonomy" id="2028108"/>
    <lineage>
        <taxon>Bacteria</taxon>
        <taxon>Pseudomonadati</taxon>
        <taxon>Pseudomonadota</taxon>
        <taxon>Alphaproteobacteria</taxon>
        <taxon>Rhodobacterales</taxon>
        <taxon>Paracoccaceae</taxon>
        <taxon>Rubricella</taxon>
    </lineage>
</organism>
<evidence type="ECO:0000256" key="2">
    <source>
        <dbReference type="ARBA" id="ARBA00022448"/>
    </source>
</evidence>
<feature type="transmembrane region" description="Helical" evidence="9">
    <location>
        <begin position="7"/>
        <end position="31"/>
    </location>
</feature>
<gene>
    <name evidence="11" type="ORF">FHS89_000466</name>
</gene>
<evidence type="ECO:0000256" key="6">
    <source>
        <dbReference type="ARBA" id="ARBA00022989"/>
    </source>
</evidence>
<evidence type="ECO:0000256" key="9">
    <source>
        <dbReference type="RuleBase" id="RU369079"/>
    </source>
</evidence>
<dbReference type="EMBL" id="JACIJS010000001">
    <property type="protein sequence ID" value="MBB5514468.1"/>
    <property type="molecule type" value="Genomic_DNA"/>
</dbReference>
<comment type="subcellular location">
    <subcellularLocation>
        <location evidence="1 9">Cell inner membrane</location>
        <topology evidence="1 9">Multi-pass membrane protein</topology>
    </subcellularLocation>
</comment>
<protein>
    <recommendedName>
        <fullName evidence="9">TRAP transporter small permease protein</fullName>
    </recommendedName>
</protein>
<keyword evidence="3" id="KW-1003">Cell membrane</keyword>
<evidence type="ECO:0000313" key="12">
    <source>
        <dbReference type="Proteomes" id="UP000553766"/>
    </source>
</evidence>
<keyword evidence="6 9" id="KW-1133">Transmembrane helix</keyword>
<feature type="transmembrane region" description="Helical" evidence="9">
    <location>
        <begin position="51"/>
        <end position="71"/>
    </location>
</feature>
<keyword evidence="7 9" id="KW-0472">Membrane</keyword>
<name>A0A840WH71_9RHOB</name>
<feature type="transmembrane region" description="Helical" evidence="9">
    <location>
        <begin position="130"/>
        <end position="154"/>
    </location>
</feature>
<evidence type="ECO:0000256" key="3">
    <source>
        <dbReference type="ARBA" id="ARBA00022475"/>
    </source>
</evidence>
<keyword evidence="12" id="KW-1185">Reference proteome</keyword>
<evidence type="ECO:0000256" key="8">
    <source>
        <dbReference type="ARBA" id="ARBA00038436"/>
    </source>
</evidence>
<dbReference type="InterPro" id="IPR007387">
    <property type="entry name" value="TRAP_DctQ"/>
</dbReference>
<evidence type="ECO:0000256" key="1">
    <source>
        <dbReference type="ARBA" id="ARBA00004429"/>
    </source>
</evidence>
<reference evidence="11 12" key="1">
    <citation type="submission" date="2020-08" db="EMBL/GenBank/DDBJ databases">
        <title>Genomic Encyclopedia of Type Strains, Phase IV (KMG-IV): sequencing the most valuable type-strain genomes for metagenomic binning, comparative biology and taxonomic classification.</title>
        <authorList>
            <person name="Goeker M."/>
        </authorList>
    </citation>
    <scope>NUCLEOTIDE SEQUENCE [LARGE SCALE GENOMIC DNA]</scope>
    <source>
        <strain evidence="11 12">DSM 103377</strain>
    </source>
</reference>
<dbReference type="RefSeq" id="WP_184008059.1">
    <property type="nucleotide sequence ID" value="NZ_JACIJS010000001.1"/>
</dbReference>
<dbReference type="PANTHER" id="PTHR35011">
    <property type="entry name" value="2,3-DIKETO-L-GULONATE TRAP TRANSPORTER SMALL PERMEASE PROTEIN YIAM"/>
    <property type="match status" value="1"/>
</dbReference>
<dbReference type="GO" id="GO:0005886">
    <property type="term" value="C:plasma membrane"/>
    <property type="evidence" value="ECO:0007669"/>
    <property type="project" value="UniProtKB-SubCell"/>
</dbReference>